<dbReference type="InterPro" id="IPR050267">
    <property type="entry name" value="Anti-sigma-factor_SerPK"/>
</dbReference>
<protein>
    <submittedName>
        <fullName evidence="3">ATP-binding protein</fullName>
    </submittedName>
</protein>
<accession>A0ABW9HRI7</accession>
<dbReference type="CDD" id="cd16936">
    <property type="entry name" value="HATPase_RsbW-like"/>
    <property type="match status" value="1"/>
</dbReference>
<dbReference type="PANTHER" id="PTHR35526:SF3">
    <property type="entry name" value="ANTI-SIGMA-F FACTOR RSBW"/>
    <property type="match status" value="1"/>
</dbReference>
<proteinExistence type="predicted"/>
<evidence type="ECO:0000259" key="2">
    <source>
        <dbReference type="Pfam" id="PF13581"/>
    </source>
</evidence>
<dbReference type="Proteomes" id="UP001631957">
    <property type="component" value="Unassembled WGS sequence"/>
</dbReference>
<keyword evidence="1" id="KW-0808">Transferase</keyword>
<reference evidence="3 4" key="1">
    <citation type="submission" date="2024-12" db="EMBL/GenBank/DDBJ databases">
        <title>Forecasting of Potato common scab and diversities of Pathogenic streptomyces spp. in china.</title>
        <authorList>
            <person name="Handique U."/>
            <person name="Wu J."/>
        </authorList>
    </citation>
    <scope>NUCLEOTIDE SEQUENCE [LARGE SCALE GENOMIC DNA]</scope>
    <source>
        <strain evidence="3 4">ZRIMU1530</strain>
    </source>
</reference>
<keyword evidence="3" id="KW-0547">Nucleotide-binding</keyword>
<evidence type="ECO:0000313" key="4">
    <source>
        <dbReference type="Proteomes" id="UP001631957"/>
    </source>
</evidence>
<dbReference type="GO" id="GO:0005524">
    <property type="term" value="F:ATP binding"/>
    <property type="evidence" value="ECO:0007669"/>
    <property type="project" value="UniProtKB-KW"/>
</dbReference>
<evidence type="ECO:0000313" key="3">
    <source>
        <dbReference type="EMBL" id="MFM9609615.1"/>
    </source>
</evidence>
<sequence>MDIPTLEPLPFDAPWDYELRIPRDPRSPRIARLTLRAVLGDHGLAELTDRAELLATELATNAVRHTDGPALLRFQWLHPVLRVSVGDTRPSLPIVPGHRPVRTALHAENGRGLLILDVLADRWGGCGTGDEHPGKTIWFELALTKPEPEPSAA</sequence>
<dbReference type="RefSeq" id="WP_112471958.1">
    <property type="nucleotide sequence ID" value="NZ_JBJVNI010000006.1"/>
</dbReference>
<dbReference type="InterPro" id="IPR036890">
    <property type="entry name" value="HATPase_C_sf"/>
</dbReference>
<dbReference type="EMBL" id="JBJVNI010000006">
    <property type="protein sequence ID" value="MFM9609615.1"/>
    <property type="molecule type" value="Genomic_DNA"/>
</dbReference>
<keyword evidence="3" id="KW-0067">ATP-binding</keyword>
<keyword evidence="1" id="KW-0418">Kinase</keyword>
<keyword evidence="1" id="KW-0723">Serine/threonine-protein kinase</keyword>
<evidence type="ECO:0000256" key="1">
    <source>
        <dbReference type="ARBA" id="ARBA00022527"/>
    </source>
</evidence>
<organism evidence="3 4">
    <name type="scientific">Streptomyces niveiscabiei</name>
    <dbReference type="NCBI Taxonomy" id="164115"/>
    <lineage>
        <taxon>Bacteria</taxon>
        <taxon>Bacillati</taxon>
        <taxon>Actinomycetota</taxon>
        <taxon>Actinomycetes</taxon>
        <taxon>Kitasatosporales</taxon>
        <taxon>Streptomycetaceae</taxon>
        <taxon>Streptomyces</taxon>
    </lineage>
</organism>
<dbReference type="SUPFAM" id="SSF55874">
    <property type="entry name" value="ATPase domain of HSP90 chaperone/DNA topoisomerase II/histidine kinase"/>
    <property type="match status" value="1"/>
</dbReference>
<dbReference type="Pfam" id="PF13581">
    <property type="entry name" value="HATPase_c_2"/>
    <property type="match status" value="1"/>
</dbReference>
<dbReference type="InterPro" id="IPR003594">
    <property type="entry name" value="HATPase_dom"/>
</dbReference>
<name>A0ABW9HRI7_9ACTN</name>
<gene>
    <name evidence="3" type="ORF">ACKI18_12965</name>
</gene>
<feature type="domain" description="Histidine kinase/HSP90-like ATPase" evidence="2">
    <location>
        <begin position="22"/>
        <end position="122"/>
    </location>
</feature>
<keyword evidence="4" id="KW-1185">Reference proteome</keyword>
<dbReference type="PANTHER" id="PTHR35526">
    <property type="entry name" value="ANTI-SIGMA-F FACTOR RSBW-RELATED"/>
    <property type="match status" value="1"/>
</dbReference>
<comment type="caution">
    <text evidence="3">The sequence shown here is derived from an EMBL/GenBank/DDBJ whole genome shotgun (WGS) entry which is preliminary data.</text>
</comment>
<dbReference type="Gene3D" id="3.30.565.10">
    <property type="entry name" value="Histidine kinase-like ATPase, C-terminal domain"/>
    <property type="match status" value="1"/>
</dbReference>